<dbReference type="AlphaFoldDB" id="A0A8S1U244"/>
<dbReference type="Proteomes" id="UP000689195">
    <property type="component" value="Unassembled WGS sequence"/>
</dbReference>
<evidence type="ECO:0000313" key="2">
    <source>
        <dbReference type="Proteomes" id="UP000689195"/>
    </source>
</evidence>
<sequence>MMIQRKQEKIQRIKLTILTQNYHSSYFPLSKQMLSLYINFSDIQGIKRQFLNLKETQLQVIYIKEIEMIYLQDGEILRCNEIQDFYDKPQIMKDLQQIKQLNWHDQYNLNSQKEGKRYPTWKGEKLDVGGDYLQNGLKNGEWKKLSQNLWDKAQVFEKGKYENNKKCGVWYIIHNNQLLALIHKMAQKMGDGLIYMKIIMKGINSFLMESIWKDKRLTSGIYYKRGDKLMEDIIIKQEKKEGNWIELHNNFNEYKYIQNVEIIKQLSQENKKMETELNNGILNLKEKKLVVDDTLSKEIRMEYGKNYITIILIIQLVIMNRDNVTFLIGQYNNAKKCNQWKILFKSEKESQQEIIKGNHNENQIKIDEQIDLHQIMDKLFIRVYIEIGRKIKNGILRIEMRHQSLQQLVEDYMIQKEGKMNNGQNQILISLFI</sequence>
<protein>
    <submittedName>
        <fullName evidence="1">Uncharacterized protein</fullName>
    </submittedName>
</protein>
<dbReference type="PANTHER" id="PTHR33706">
    <property type="entry name" value="MORN VARIANT REPEAT PROTEIN"/>
    <property type="match status" value="1"/>
</dbReference>
<accession>A0A8S1U244</accession>
<dbReference type="PANTHER" id="PTHR33706:SF1">
    <property type="entry name" value="TPR REPEAT PROTEIN"/>
    <property type="match status" value="1"/>
</dbReference>
<keyword evidence="2" id="KW-1185">Reference proteome</keyword>
<dbReference type="OrthoDB" id="321390at2759"/>
<proteinExistence type="predicted"/>
<gene>
    <name evidence="1" type="ORF">PPENT_87.1.T0320007</name>
</gene>
<name>A0A8S1U244_9CILI</name>
<reference evidence="1" key="1">
    <citation type="submission" date="2021-01" db="EMBL/GenBank/DDBJ databases">
        <authorList>
            <consortium name="Genoscope - CEA"/>
            <person name="William W."/>
        </authorList>
    </citation>
    <scope>NUCLEOTIDE SEQUENCE</scope>
</reference>
<evidence type="ECO:0000313" key="1">
    <source>
        <dbReference type="EMBL" id="CAD8158524.1"/>
    </source>
</evidence>
<dbReference type="EMBL" id="CAJJDO010000032">
    <property type="protein sequence ID" value="CAD8158524.1"/>
    <property type="molecule type" value="Genomic_DNA"/>
</dbReference>
<comment type="caution">
    <text evidence="1">The sequence shown here is derived from an EMBL/GenBank/DDBJ whole genome shotgun (WGS) entry which is preliminary data.</text>
</comment>
<organism evidence="1 2">
    <name type="scientific">Paramecium pentaurelia</name>
    <dbReference type="NCBI Taxonomy" id="43138"/>
    <lineage>
        <taxon>Eukaryota</taxon>
        <taxon>Sar</taxon>
        <taxon>Alveolata</taxon>
        <taxon>Ciliophora</taxon>
        <taxon>Intramacronucleata</taxon>
        <taxon>Oligohymenophorea</taxon>
        <taxon>Peniculida</taxon>
        <taxon>Parameciidae</taxon>
        <taxon>Paramecium</taxon>
    </lineage>
</organism>